<evidence type="ECO:0000313" key="1">
    <source>
        <dbReference type="EMBL" id="QGG93631.1"/>
    </source>
</evidence>
<name>A0A5Q2RG97_9ACTN</name>
<evidence type="ECO:0008006" key="3">
    <source>
        <dbReference type="Google" id="ProtNLM"/>
    </source>
</evidence>
<evidence type="ECO:0000313" key="2">
    <source>
        <dbReference type="Proteomes" id="UP000334019"/>
    </source>
</evidence>
<keyword evidence="2" id="KW-1185">Reference proteome</keyword>
<reference evidence="1 2" key="1">
    <citation type="submission" date="2019-11" db="EMBL/GenBank/DDBJ databases">
        <authorList>
            <person name="He Y."/>
        </authorList>
    </citation>
    <scope>NUCLEOTIDE SEQUENCE [LARGE SCALE GENOMIC DNA]</scope>
    <source>
        <strain evidence="1 2">SCSIO 58843</strain>
    </source>
</reference>
<gene>
    <name evidence="1" type="ORF">GH723_00060</name>
</gene>
<dbReference type="RefSeq" id="WP_153757738.1">
    <property type="nucleotide sequence ID" value="NZ_CP045851.1"/>
</dbReference>
<dbReference type="AlphaFoldDB" id="A0A5Q2RG97"/>
<dbReference type="Proteomes" id="UP000334019">
    <property type="component" value="Chromosome"/>
</dbReference>
<proteinExistence type="predicted"/>
<sequence length="245" mass="26432">MHALTSPLRIEYCGEWYAVDPDERFTIGRTADLSVDDNPYLHRHFLELRCESGVWLLANVGKQLSATVGDEQSQLVAHVAPGGVVPLVVQRTRVRFGAGPTTYEVLLVLPDAPFTTSDDAVPRDDGDLSTTTRAPAVLTPDQRIVVLALAEHALGRTGSGPSALPTSADAARRVGWSERKFNKKLDQVCQKLAKAGVRGLHGGPGDIAANRRARLVEYCLTSRVVTEDDLPELDRAAAVADGDDD</sequence>
<accession>A0A5Q2RG97</accession>
<organism evidence="1 2">
    <name type="scientific">Actinomarinicola tropica</name>
    <dbReference type="NCBI Taxonomy" id="2789776"/>
    <lineage>
        <taxon>Bacteria</taxon>
        <taxon>Bacillati</taxon>
        <taxon>Actinomycetota</taxon>
        <taxon>Acidimicrobiia</taxon>
        <taxon>Acidimicrobiales</taxon>
        <taxon>Iamiaceae</taxon>
        <taxon>Actinomarinicola</taxon>
    </lineage>
</organism>
<dbReference type="EMBL" id="CP045851">
    <property type="protein sequence ID" value="QGG93631.1"/>
    <property type="molecule type" value="Genomic_DNA"/>
</dbReference>
<dbReference type="KEGG" id="atq:GH723_00060"/>
<protein>
    <recommendedName>
        <fullName evidence="3">FHA domain-containing protein</fullName>
    </recommendedName>
</protein>